<feature type="transmembrane region" description="Helical" evidence="2">
    <location>
        <begin position="747"/>
        <end position="773"/>
    </location>
</feature>
<feature type="transmembrane region" description="Helical" evidence="2">
    <location>
        <begin position="660"/>
        <end position="679"/>
    </location>
</feature>
<evidence type="ECO:0000313" key="3">
    <source>
        <dbReference type="EMBL" id="KAL1557782.1"/>
    </source>
</evidence>
<reference evidence="3 4" key="1">
    <citation type="submission" date="2024-06" db="EMBL/GenBank/DDBJ databases">
        <title>A chromosome level genome sequence of Diviner's sage (Salvia divinorum).</title>
        <authorList>
            <person name="Ford S.A."/>
            <person name="Ro D.-K."/>
            <person name="Ness R.W."/>
            <person name="Phillips M.A."/>
        </authorList>
    </citation>
    <scope>NUCLEOTIDE SEQUENCE [LARGE SCALE GENOMIC DNA]</scope>
    <source>
        <strain evidence="3">SAF-2024a</strain>
        <tissue evidence="3">Leaf</tissue>
    </source>
</reference>
<dbReference type="EMBL" id="JBEAFC010000004">
    <property type="protein sequence ID" value="KAL1557782.1"/>
    <property type="molecule type" value="Genomic_DNA"/>
</dbReference>
<feature type="region of interest" description="Disordered" evidence="1">
    <location>
        <begin position="1"/>
        <end position="23"/>
    </location>
</feature>
<dbReference type="PANTHER" id="PTHR31860:SF3">
    <property type="entry name" value="PROTEIN, PUTATIVE (DUF639)-RELATED"/>
    <property type="match status" value="1"/>
</dbReference>
<dbReference type="AlphaFoldDB" id="A0ABD1HMV5"/>
<dbReference type="InterPro" id="IPR006927">
    <property type="entry name" value="DUF639"/>
</dbReference>
<comment type="caution">
    <text evidence="3">The sequence shown here is derived from an EMBL/GenBank/DDBJ whole genome shotgun (WGS) entry which is preliminary data.</text>
</comment>
<keyword evidence="2" id="KW-1133">Transmembrane helix</keyword>
<gene>
    <name evidence="3" type="ORF">AAHA92_08323</name>
</gene>
<keyword evidence="2" id="KW-0812">Transmembrane</keyword>
<organism evidence="3 4">
    <name type="scientific">Salvia divinorum</name>
    <name type="common">Maria pastora</name>
    <name type="synonym">Diviner's sage</name>
    <dbReference type="NCBI Taxonomy" id="28513"/>
    <lineage>
        <taxon>Eukaryota</taxon>
        <taxon>Viridiplantae</taxon>
        <taxon>Streptophyta</taxon>
        <taxon>Embryophyta</taxon>
        <taxon>Tracheophyta</taxon>
        <taxon>Spermatophyta</taxon>
        <taxon>Magnoliopsida</taxon>
        <taxon>eudicotyledons</taxon>
        <taxon>Gunneridae</taxon>
        <taxon>Pentapetalae</taxon>
        <taxon>asterids</taxon>
        <taxon>lamiids</taxon>
        <taxon>Lamiales</taxon>
        <taxon>Lamiaceae</taxon>
        <taxon>Nepetoideae</taxon>
        <taxon>Mentheae</taxon>
        <taxon>Salviinae</taxon>
        <taxon>Salvia</taxon>
        <taxon>Salvia subgen. Calosphace</taxon>
    </lineage>
</organism>
<accession>A0ABD1HMV5</accession>
<evidence type="ECO:0000256" key="2">
    <source>
        <dbReference type="SAM" id="Phobius"/>
    </source>
</evidence>
<proteinExistence type="predicted"/>
<evidence type="ECO:0000256" key="1">
    <source>
        <dbReference type="SAM" id="MobiDB-lite"/>
    </source>
</evidence>
<protein>
    <submittedName>
        <fullName evidence="3">Uncharacterized protein</fullName>
    </submittedName>
</protein>
<keyword evidence="2" id="KW-0472">Membrane</keyword>
<dbReference type="Proteomes" id="UP001567538">
    <property type="component" value="Unassembled WGS sequence"/>
</dbReference>
<sequence>MLSRFPPESPHISLTPKSSATSHHKQKNQLFKIACCVKNGSSDSPNSSDNKFGFKLVGQSLAAMNWKFNDIDANSVQESVNQWLSKTQNFLNEVASPLVKSVHERKPSPQNDTVDMDDIFMIEPTIDSRTPGGELSEAAIVSIEQFSRMNGLTGQKMQRIFKALVPESVYNDPRYLVEYCCFRFLSRNNVEVHPSLKEPAFQRLVFIAMLAWEHPLRQGKGSRLKSFKWSNFQKKLVGEEAFVRIAPAVSGVADCPTAHNLFKALAGGEKGISFSIWSTYIIELVKVHEGRKSHQFQETFQFPKEKILCLGSSRKQPVLKWEKDMAWPGKVTLTDHALYFEAASLVGSKESVRLDLTHPDSRVEKARVGPLGSNVFDSAISITSGPESVSLVLEFVDLGGEVRRDVWYAFISEIIGLYKFIREYGPMDNDESVYDIYGAHKGKDRAVAHAINAIARLQALQFMKRTFDEPSKLTQFSYLRNAPYGEVVLQTLAVNFWGGTVIKKLLDIDSEPGPALVRPNGEASESSSHVFDIDGSVYLRKWRRSASWGTSASLAFWKSASIRHGVVLSKNLVVADMSLVEKASMTCRDKCKVVEKTQATIDAAMIEGIPSNIDLFKELVLPLTLTAKNFERLRRWDDPLVTASFLGLVYTLIFRNLMSYIFPVTLMIFAAGMLVLKGLKEQGRLGRFFGKVTIYDQPPSNTIQKIIALKEAMREVEKSLQNVNVALLKIRSIILAGHPQVTMEIALALLVGSTVLLLVPFKYVLACLIFDVFTRELESRRAMVEAFDNFLKERWDGVPAAPVVVLPLEGKEEEEKKQVVKLKP</sequence>
<name>A0ABD1HMV5_SALDI</name>
<dbReference type="Pfam" id="PF04842">
    <property type="entry name" value="DUF639"/>
    <property type="match status" value="1"/>
</dbReference>
<evidence type="ECO:0000313" key="4">
    <source>
        <dbReference type="Proteomes" id="UP001567538"/>
    </source>
</evidence>
<keyword evidence="4" id="KW-1185">Reference proteome</keyword>
<dbReference type="PANTHER" id="PTHR31860">
    <property type="entry name" value="HEAT-INDUCIBLE TRANSCRIPTION REPRESSOR (DUF639)-RELATED"/>
    <property type="match status" value="1"/>
</dbReference>